<evidence type="ECO:0000256" key="1">
    <source>
        <dbReference type="SAM" id="MobiDB-lite"/>
    </source>
</evidence>
<organism evidence="2 3">
    <name type="scientific">Pelobates cultripes</name>
    <name type="common">Western spadefoot toad</name>
    <dbReference type="NCBI Taxonomy" id="61616"/>
    <lineage>
        <taxon>Eukaryota</taxon>
        <taxon>Metazoa</taxon>
        <taxon>Chordata</taxon>
        <taxon>Craniata</taxon>
        <taxon>Vertebrata</taxon>
        <taxon>Euteleostomi</taxon>
        <taxon>Amphibia</taxon>
        <taxon>Batrachia</taxon>
        <taxon>Anura</taxon>
        <taxon>Pelobatoidea</taxon>
        <taxon>Pelobatidae</taxon>
        <taxon>Pelobates</taxon>
    </lineage>
</organism>
<reference evidence="2" key="1">
    <citation type="submission" date="2022-03" db="EMBL/GenBank/DDBJ databases">
        <authorList>
            <person name="Alioto T."/>
            <person name="Alioto T."/>
            <person name="Gomez Garrido J."/>
        </authorList>
    </citation>
    <scope>NUCLEOTIDE SEQUENCE</scope>
</reference>
<sequence length="123" mass="13302">MNKKQPAPKIGCNKKADHLRPLRSTQSGSQLGPMNGFLHIPSSSQMYSGSKMTPLPLTSLETAPEQAMLAQKNEDLLSLAATVVTKFDLQAHSEDLHGTISLDMTHLRMLRAGPTSSDGSYPN</sequence>
<keyword evidence="3" id="KW-1185">Reference proteome</keyword>
<protein>
    <submittedName>
        <fullName evidence="2">Uncharacterized protein</fullName>
    </submittedName>
</protein>
<proteinExistence type="predicted"/>
<name>A0AAD1VSD2_PELCU</name>
<feature type="region of interest" description="Disordered" evidence="1">
    <location>
        <begin position="1"/>
        <end position="59"/>
    </location>
</feature>
<dbReference type="EMBL" id="OW240913">
    <property type="protein sequence ID" value="CAH2245713.1"/>
    <property type="molecule type" value="Genomic_DNA"/>
</dbReference>
<evidence type="ECO:0000313" key="3">
    <source>
        <dbReference type="Proteomes" id="UP001295444"/>
    </source>
</evidence>
<dbReference type="Proteomes" id="UP001295444">
    <property type="component" value="Chromosome 02"/>
</dbReference>
<dbReference type="AlphaFoldDB" id="A0AAD1VSD2"/>
<gene>
    <name evidence="2" type="ORF">PECUL_23A011783</name>
</gene>
<feature type="compositionally biased region" description="Polar residues" evidence="1">
    <location>
        <begin position="23"/>
        <end position="32"/>
    </location>
</feature>
<feature type="compositionally biased region" description="Polar residues" evidence="1">
    <location>
        <begin position="41"/>
        <end position="51"/>
    </location>
</feature>
<accession>A0AAD1VSD2</accession>
<evidence type="ECO:0000313" key="2">
    <source>
        <dbReference type="EMBL" id="CAH2245713.1"/>
    </source>
</evidence>